<evidence type="ECO:0000256" key="1">
    <source>
        <dbReference type="SAM" id="SignalP"/>
    </source>
</evidence>
<dbReference type="AlphaFoldDB" id="A0AAX2UZA6"/>
<dbReference type="Proteomes" id="UP000796104">
    <property type="component" value="Unassembled WGS sequence"/>
</dbReference>
<proteinExistence type="predicted"/>
<name>A0AAX2UZA6_AERVE</name>
<keyword evidence="1" id="KW-0732">Signal</keyword>
<feature type="chain" id="PRO_5043836360" evidence="1">
    <location>
        <begin position="20"/>
        <end position="165"/>
    </location>
</feature>
<dbReference type="InterPro" id="IPR007540">
    <property type="entry name" value="Fimbrial_CS1-type"/>
</dbReference>
<sequence length="165" mass="17389">MKKLSIIPALLLASNTLMAAERVEHTVTVTAQIPTENFYVQPVGDWMSTPQKLAFNPFSQKLDPLAKQLEMKSTIGPIKGYLVYPATMASGKESIGLTVKVAGVALTTTSADLLNQADANTGKQVGLEIIPAAAPTGGYKPGNYQGIVSMMFESEAPPVPPAQGS</sequence>
<gene>
    <name evidence="2" type="ORF">CF123_01220</name>
</gene>
<accession>A0AAX2UZA6</accession>
<evidence type="ECO:0000313" key="2">
    <source>
        <dbReference type="EMBL" id="TND57435.1"/>
    </source>
</evidence>
<feature type="signal peptide" evidence="1">
    <location>
        <begin position="1"/>
        <end position="19"/>
    </location>
</feature>
<dbReference type="Pfam" id="PF04449">
    <property type="entry name" value="Fimbrial_CS1"/>
    <property type="match status" value="1"/>
</dbReference>
<dbReference type="Gene3D" id="2.60.40.2040">
    <property type="entry name" value="CFA/I fimbrial subunit E, pilin domain"/>
    <property type="match status" value="1"/>
</dbReference>
<dbReference type="EMBL" id="PDXJ01000001">
    <property type="protein sequence ID" value="TND57435.1"/>
    <property type="molecule type" value="Genomic_DNA"/>
</dbReference>
<comment type="caution">
    <text evidence="2">The sequence shown here is derived from an EMBL/GenBank/DDBJ whole genome shotgun (WGS) entry which is preliminary data.</text>
</comment>
<protein>
    <submittedName>
        <fullName evidence="2">Adhesin</fullName>
    </submittedName>
</protein>
<organism evidence="2 3">
    <name type="scientific">Aeromonas veronii</name>
    <dbReference type="NCBI Taxonomy" id="654"/>
    <lineage>
        <taxon>Bacteria</taxon>
        <taxon>Pseudomonadati</taxon>
        <taxon>Pseudomonadota</taxon>
        <taxon>Gammaproteobacteria</taxon>
        <taxon>Aeromonadales</taxon>
        <taxon>Aeromonadaceae</taxon>
        <taxon>Aeromonas</taxon>
    </lineage>
</organism>
<dbReference type="GO" id="GO:0009289">
    <property type="term" value="C:pilus"/>
    <property type="evidence" value="ECO:0007669"/>
    <property type="project" value="InterPro"/>
</dbReference>
<dbReference type="RefSeq" id="WP_113739741.1">
    <property type="nucleotide sequence ID" value="NZ_CAWNYM010000043.1"/>
</dbReference>
<reference evidence="2" key="1">
    <citation type="submission" date="2017-10" db="EMBL/GenBank/DDBJ databases">
        <authorList>
            <person name="Colston S.M."/>
            <person name="Graf J."/>
        </authorList>
    </citation>
    <scope>NUCLEOTIDE SEQUENCE</scope>
    <source>
        <strain evidence="2">BAQ071013-135</strain>
    </source>
</reference>
<evidence type="ECO:0000313" key="3">
    <source>
        <dbReference type="Proteomes" id="UP000796104"/>
    </source>
</evidence>
<reference evidence="2" key="2">
    <citation type="journal article" date="2019" name="PLoS ONE">
        <title>Identification and characterization of putative Aeromonas spp. T3SS effectors.</title>
        <authorList>
            <person name="Rangel L.T."/>
            <person name="Marden J."/>
            <person name="Colston S."/>
            <person name="Setubal J.C."/>
            <person name="Graf J."/>
            <person name="Gogarten J.P."/>
        </authorList>
    </citation>
    <scope>NUCLEOTIDE SEQUENCE</scope>
    <source>
        <strain evidence="2">BAQ071013-135</strain>
    </source>
</reference>